<dbReference type="InterPro" id="IPR001865">
    <property type="entry name" value="Ribosomal_uS2"/>
</dbReference>
<dbReference type="NCBIfam" id="TIGR01011">
    <property type="entry name" value="rpsB_bact"/>
    <property type="match status" value="1"/>
</dbReference>
<dbReference type="GO" id="GO:0003735">
    <property type="term" value="F:structural constituent of ribosome"/>
    <property type="evidence" value="ECO:0007669"/>
    <property type="project" value="InterPro"/>
</dbReference>
<dbReference type="InterPro" id="IPR023591">
    <property type="entry name" value="Ribosomal_uS2_flav_dom_sf"/>
</dbReference>
<evidence type="ECO:0000313" key="3">
    <source>
        <dbReference type="EMBL" id="VAX16124.1"/>
    </source>
</evidence>
<keyword evidence="3" id="KW-0687">Ribonucleoprotein</keyword>
<sequence length="117" mass="12598">KEKIGLAEARKLNIPIIAIVDTNCDPEGIDHIIPGNDDAVRSIKLITSLIAGAVTEGREAYKLTQQALAEEREKAKAEDVKRRAEAKAAKAAMKVEAKPAREATKAVAPKPETDKSK</sequence>
<organism evidence="3">
    <name type="scientific">hydrothermal vent metagenome</name>
    <dbReference type="NCBI Taxonomy" id="652676"/>
    <lineage>
        <taxon>unclassified sequences</taxon>
        <taxon>metagenomes</taxon>
        <taxon>ecological metagenomes</taxon>
    </lineage>
</organism>
<dbReference type="CDD" id="cd01425">
    <property type="entry name" value="RPS2"/>
    <property type="match status" value="1"/>
</dbReference>
<evidence type="ECO:0000256" key="2">
    <source>
        <dbReference type="SAM" id="MobiDB-lite"/>
    </source>
</evidence>
<feature type="non-terminal residue" evidence="3">
    <location>
        <position position="1"/>
    </location>
</feature>
<dbReference type="PANTHER" id="PTHR12534:SF0">
    <property type="entry name" value="SMALL RIBOSOMAL SUBUNIT PROTEIN US2M"/>
    <property type="match status" value="1"/>
</dbReference>
<comment type="similarity">
    <text evidence="1">Belongs to the universal ribosomal protein uS2 family.</text>
</comment>
<reference evidence="3" key="1">
    <citation type="submission" date="2018-06" db="EMBL/GenBank/DDBJ databases">
        <authorList>
            <person name="Zhirakovskaya E."/>
        </authorList>
    </citation>
    <scope>NUCLEOTIDE SEQUENCE</scope>
</reference>
<gene>
    <name evidence="3" type="ORF">MNBD_NITROSPINAE01-1377</name>
</gene>
<dbReference type="EMBL" id="UOGC01000021">
    <property type="protein sequence ID" value="VAX16124.1"/>
    <property type="molecule type" value="Genomic_DNA"/>
</dbReference>
<accession>A0A3B1BWB3</accession>
<protein>
    <submittedName>
        <fullName evidence="3">SSU ribosomal protein S2p (SAe)</fullName>
    </submittedName>
</protein>
<name>A0A3B1BWB3_9ZZZZ</name>
<evidence type="ECO:0000256" key="1">
    <source>
        <dbReference type="ARBA" id="ARBA00006242"/>
    </source>
</evidence>
<proteinExistence type="inferred from homology"/>
<dbReference type="Gene3D" id="3.40.50.10490">
    <property type="entry name" value="Glucose-6-phosphate isomerase like protein, domain 1"/>
    <property type="match status" value="1"/>
</dbReference>
<dbReference type="SUPFAM" id="SSF52313">
    <property type="entry name" value="Ribosomal protein S2"/>
    <property type="match status" value="1"/>
</dbReference>
<keyword evidence="3" id="KW-0689">Ribosomal protein</keyword>
<feature type="region of interest" description="Disordered" evidence="2">
    <location>
        <begin position="91"/>
        <end position="117"/>
    </location>
</feature>
<dbReference type="GO" id="GO:0006412">
    <property type="term" value="P:translation"/>
    <property type="evidence" value="ECO:0007669"/>
    <property type="project" value="InterPro"/>
</dbReference>
<dbReference type="Pfam" id="PF00318">
    <property type="entry name" value="Ribosomal_S2"/>
    <property type="match status" value="1"/>
</dbReference>
<feature type="compositionally biased region" description="Basic and acidic residues" evidence="2">
    <location>
        <begin position="91"/>
        <end position="104"/>
    </location>
</feature>
<dbReference type="PANTHER" id="PTHR12534">
    <property type="entry name" value="30S RIBOSOMAL PROTEIN S2 PROKARYOTIC AND ORGANELLAR"/>
    <property type="match status" value="1"/>
</dbReference>
<dbReference type="AlphaFoldDB" id="A0A3B1BWB3"/>
<dbReference type="PRINTS" id="PR00395">
    <property type="entry name" value="RIBOSOMALS2"/>
</dbReference>
<dbReference type="InterPro" id="IPR005706">
    <property type="entry name" value="Ribosomal_uS2_bac/mit/plastid"/>
</dbReference>
<dbReference type="GO" id="GO:0022627">
    <property type="term" value="C:cytosolic small ribosomal subunit"/>
    <property type="evidence" value="ECO:0007669"/>
    <property type="project" value="TreeGrafter"/>
</dbReference>